<protein>
    <submittedName>
        <fullName evidence="2">Uncharacterized protein</fullName>
    </submittedName>
</protein>
<name>A0A6G0WEG9_9STRA</name>
<reference evidence="2 3" key="1">
    <citation type="submission" date="2019-07" db="EMBL/GenBank/DDBJ databases">
        <title>Genomics analysis of Aphanomyces spp. identifies a new class of oomycete effector associated with host adaptation.</title>
        <authorList>
            <person name="Gaulin E."/>
        </authorList>
    </citation>
    <scope>NUCLEOTIDE SEQUENCE [LARGE SCALE GENOMIC DNA]</scope>
    <source>
        <strain evidence="2 3">ATCC 201684</strain>
    </source>
</reference>
<organism evidence="2 3">
    <name type="scientific">Aphanomyces euteiches</name>
    <dbReference type="NCBI Taxonomy" id="100861"/>
    <lineage>
        <taxon>Eukaryota</taxon>
        <taxon>Sar</taxon>
        <taxon>Stramenopiles</taxon>
        <taxon>Oomycota</taxon>
        <taxon>Saprolegniomycetes</taxon>
        <taxon>Saprolegniales</taxon>
        <taxon>Verrucalvaceae</taxon>
        <taxon>Aphanomyces</taxon>
    </lineage>
</organism>
<comment type="caution">
    <text evidence="2">The sequence shown here is derived from an EMBL/GenBank/DDBJ whole genome shotgun (WGS) entry which is preliminary data.</text>
</comment>
<gene>
    <name evidence="2" type="ORF">Ae201684_015978</name>
</gene>
<evidence type="ECO:0000313" key="2">
    <source>
        <dbReference type="EMBL" id="KAF0725645.1"/>
    </source>
</evidence>
<accession>A0A6G0WEG9</accession>
<evidence type="ECO:0000256" key="1">
    <source>
        <dbReference type="SAM" id="MobiDB-lite"/>
    </source>
</evidence>
<dbReference type="VEuPathDB" id="FungiDB:AeMF1_021287"/>
<keyword evidence="3" id="KW-1185">Reference proteome</keyword>
<dbReference type="EMBL" id="VJMJ01000237">
    <property type="protein sequence ID" value="KAF0725645.1"/>
    <property type="molecule type" value="Genomic_DNA"/>
</dbReference>
<dbReference type="Proteomes" id="UP000481153">
    <property type="component" value="Unassembled WGS sequence"/>
</dbReference>
<proteinExistence type="predicted"/>
<feature type="region of interest" description="Disordered" evidence="1">
    <location>
        <begin position="41"/>
        <end position="110"/>
    </location>
</feature>
<sequence>MISLAHVKSTQQVEASDARRIAWPGGKLTSNKEEALRKFMERKNGIKGTSNAAPAPVETPTKRQSQDVRRKHATPKKDTLFKKHHSIRKQQPVDVVKKSPKQAKKPLPTTAKLAMSLDDIVKKNK</sequence>
<evidence type="ECO:0000313" key="3">
    <source>
        <dbReference type="Proteomes" id="UP000481153"/>
    </source>
</evidence>
<dbReference type="AlphaFoldDB" id="A0A6G0WEG9"/>